<dbReference type="EMBL" id="CP045483">
    <property type="protein sequence ID" value="QGR19182.1"/>
    <property type="molecule type" value="Genomic_DNA"/>
</dbReference>
<dbReference type="KEGG" id="sazo:D1868_03785"/>
<protein>
    <submittedName>
        <fullName evidence="1">Uncharacterized protein</fullName>
    </submittedName>
</protein>
<gene>
    <name evidence="1" type="ORF">D1868_03785</name>
</gene>
<evidence type="ECO:0000313" key="2">
    <source>
        <dbReference type="Proteomes" id="UP000423396"/>
    </source>
</evidence>
<evidence type="ECO:0000313" key="1">
    <source>
        <dbReference type="EMBL" id="QGR19182.1"/>
    </source>
</evidence>
<dbReference type="GeneID" id="42798164"/>
<reference evidence="1 2" key="1">
    <citation type="submission" date="2019-10" db="EMBL/GenBank/DDBJ databases">
        <title>Genome Sequences from Six Type Strain Members of the Archaeal Family Sulfolobaceae: Acidianus ambivalens, Acidianus infernus, Metallosphaera prunae, Stygiolobus azoricus, Sulfolobus metallicus, and Sulfurisphaera ohwakuensis.</title>
        <authorList>
            <person name="Counts J.A."/>
            <person name="Kelly R.M."/>
        </authorList>
    </citation>
    <scope>NUCLEOTIDE SEQUENCE [LARGE SCALE GENOMIC DNA]</scope>
    <source>
        <strain evidence="1 2">FC6</strain>
    </source>
</reference>
<proteinExistence type="predicted"/>
<organism evidence="1 2">
    <name type="scientific">Stygiolobus azoricus</name>
    <dbReference type="NCBI Taxonomy" id="41675"/>
    <lineage>
        <taxon>Archaea</taxon>
        <taxon>Thermoproteota</taxon>
        <taxon>Thermoprotei</taxon>
        <taxon>Sulfolobales</taxon>
        <taxon>Sulfolobaceae</taxon>
        <taxon>Stygiolobus</taxon>
    </lineage>
</organism>
<name>A0A650CNE0_9CREN</name>
<accession>A0A650CNE0</accession>
<keyword evidence="2" id="KW-1185">Reference proteome</keyword>
<sequence length="910" mass="105810">MDIIKIFDHTRSSTKKLRIPIEGVNVYTSSTFLVNYPTSMDEPRESEIEINIPEIVNLPNEFYLVLRDVDSNSDQMRLYFKLEGEIEGVAQSRSIRKIKLTRPTNEARYHVNIQGKRYLVVVAFYVPIVIRESGTHKFLFELRMENPKESRIEFIERFYLIQDIRVQYITSKVFDNQFYQSIVGSILNYASGYPLNVYKFEKGELKDMGKTLYRPCRVPNTGKREELTCLNALRDELDQLISELKPNRPDEYLILVGTKSITETLDKSFSAIFFEELLDFFTEFIPVYIVGKQAEYVGGTEKLFINMFVAPPERIKEYVKDYLDIISRKEFVNDVGYIRVEDLTLVKQGDFYLLITPIITSDFLKELIETVNRNEKESSLILLKNFKEYQVEKIRKYQSKILEKLLGEKFNYDTPSFYFSKTIYELTSSDCQNSHYYFPFSSLLLQREGSYLFSIPFVEEQLGCKVYYGLGDLFVNILLDGSLILLGGIEKAINTVRNIIERVNELDINVVKQLDVRHEFLMRLLNDLIVTIFFNNKTQQKPDVRKIAELSIKAFAITSAKLKYDMHRVYALLERICYNPRSSFTRNILRLLYDDNREKFIYDLILTLRDAYFIKLLEVNGIKVSKSRFYLLGVNKANVTKSEIRSATTSMEGLIDFYYKHLTRHGKRGKDVILPLFRQYMLNTLIRGLRLPPENEIPSKFNAEEFVSMINEIDCGLPFPVSSQGSLGLKSTDYETFRNVALPIIIYVPDRNTITVNNRTIIVTRKNFELFSFTTPIITLEDCFSLSHHGHKITVKREQVYLEHEGNEHPEIIVTLKFPQAEEVVKLIDDEKKFVENFNKIFNTHYTSALNIIIDIIDNAKSQGLAFICVNIQPMVNPSVITSNKFKPGSIKLGLLTLGRRDERENGIVL</sequence>
<dbReference type="RefSeq" id="WP_156005702.1">
    <property type="nucleotide sequence ID" value="NZ_CP045483.1"/>
</dbReference>
<dbReference type="AlphaFoldDB" id="A0A650CNE0"/>
<dbReference type="Proteomes" id="UP000423396">
    <property type="component" value="Chromosome"/>
</dbReference>